<accession>A0A671XAI8</accession>
<dbReference type="AlphaFoldDB" id="A0A671XAI8"/>
<evidence type="ECO:0000256" key="13">
    <source>
        <dbReference type="ARBA" id="ARBA00051010"/>
    </source>
</evidence>
<evidence type="ECO:0000256" key="12">
    <source>
        <dbReference type="ARBA" id="ARBA00023242"/>
    </source>
</evidence>
<keyword evidence="6" id="KW-0227">DNA damage</keyword>
<dbReference type="Proteomes" id="UP000472265">
    <property type="component" value="Chromosome 5"/>
</dbReference>
<keyword evidence="32" id="KW-1185">Reference proteome</keyword>
<name>A0A671XAI8_SPAAU</name>
<keyword evidence="12" id="KW-0539">Nucleus</keyword>
<comment type="subunit">
    <text evidence="23">Interacts with PCNA homotrimer; this interaction is enhanced during the S-phase of the cell cycle. Interacts with nucleolar proteins NCL, UBTF and NPM1. Interacts with XRCC5-XRCC6 heterodimer.</text>
</comment>
<sequence length="290" mass="33482">MFCSSLHHPGPEKKFLKVSQTIRFPAMEKFVVPRRQKRSGTSEAPSPQKKIKLESDEKMKQEEEEEEEEEGEHASSAEFSHPVPWQKIEAEGLDCDYALLFSKEEADKLFRQLEEEVVYSTGEEARVQVFGKVYDIPRKQATYGDAGLTYTYSGVKRLACPWTPTLEYIRDAVTKTTGQTFNFVLVNRYKDGQDHMGEHRDDEKELDPLCPIASVSLGAARDFIFRHKDTRGNQARRQIEPVKMELAHGSLLLMNSPTNTFWYHSLPVRKRISQPRINLTFRRILKDAKK</sequence>
<evidence type="ECO:0000256" key="2">
    <source>
        <dbReference type="ARBA" id="ARBA00004604"/>
    </source>
</evidence>
<evidence type="ECO:0000256" key="10">
    <source>
        <dbReference type="ARBA" id="ARBA00023004"/>
    </source>
</evidence>
<keyword evidence="10" id="KW-0408">Iron</keyword>
<comment type="catalytic activity">
    <reaction evidence="20">
        <text>a 1,N(6)-etheno-2'-deoxyadenosine in double-stranded DNA + 2-oxoglutarate + O2 + H2O = a 2'-deoxyadenosine in double-stranded DNA + glyoxal + succinate + CO2</text>
        <dbReference type="Rhea" id="RHEA:70463"/>
        <dbReference type="Rhea" id="RHEA-COMP:17897"/>
        <dbReference type="Rhea" id="RHEA-COMP:17903"/>
        <dbReference type="ChEBI" id="CHEBI:15377"/>
        <dbReference type="ChEBI" id="CHEBI:15379"/>
        <dbReference type="ChEBI" id="CHEBI:16526"/>
        <dbReference type="ChEBI" id="CHEBI:16810"/>
        <dbReference type="ChEBI" id="CHEBI:30031"/>
        <dbReference type="ChEBI" id="CHEBI:34779"/>
        <dbReference type="ChEBI" id="CHEBI:90615"/>
        <dbReference type="ChEBI" id="CHEBI:189583"/>
    </reaction>
    <physiologicalReaction direction="left-to-right" evidence="20">
        <dbReference type="Rhea" id="RHEA:70464"/>
    </physiologicalReaction>
</comment>
<dbReference type="Gene3D" id="2.60.120.590">
    <property type="entry name" value="Alpha-ketoglutarate-dependent dioxygenase AlkB-like"/>
    <property type="match status" value="1"/>
</dbReference>
<feature type="binding site" evidence="28">
    <location>
        <position position="202"/>
    </location>
    <ligand>
        <name>substrate</name>
    </ligand>
</feature>
<feature type="binding site" evidence="28">
    <location>
        <position position="276"/>
    </location>
    <ligand>
        <name>2-oxoglutarate</name>
        <dbReference type="ChEBI" id="CHEBI:16810"/>
    </ligand>
</feature>
<evidence type="ECO:0000256" key="3">
    <source>
        <dbReference type="ARBA" id="ARBA00004642"/>
    </source>
</evidence>
<comment type="catalytic activity">
    <reaction evidence="22">
        <text>a methylated nucleobase within DNA + 2-oxoglutarate + O2 = a nucleobase within DNA + formaldehyde + succinate + CO2</text>
        <dbReference type="Rhea" id="RHEA:30299"/>
        <dbReference type="Rhea" id="RHEA-COMP:12192"/>
        <dbReference type="Rhea" id="RHEA-COMP:12193"/>
        <dbReference type="ChEBI" id="CHEBI:15379"/>
        <dbReference type="ChEBI" id="CHEBI:16526"/>
        <dbReference type="ChEBI" id="CHEBI:16810"/>
        <dbReference type="ChEBI" id="CHEBI:16842"/>
        <dbReference type="ChEBI" id="CHEBI:30031"/>
        <dbReference type="ChEBI" id="CHEBI:32875"/>
        <dbReference type="ChEBI" id="CHEBI:64428"/>
        <dbReference type="EC" id="1.14.11.33"/>
    </reaction>
    <physiologicalReaction direction="left-to-right" evidence="22">
        <dbReference type="Rhea" id="RHEA:30300"/>
    </physiologicalReaction>
</comment>
<dbReference type="GO" id="GO:0051747">
    <property type="term" value="F:cytosine C-5 DNA demethylase activity"/>
    <property type="evidence" value="ECO:0007669"/>
    <property type="project" value="UniProtKB-ARBA"/>
</dbReference>
<evidence type="ECO:0000256" key="23">
    <source>
        <dbReference type="ARBA" id="ARBA00062909"/>
    </source>
</evidence>
<keyword evidence="11" id="KW-0234">DNA repair</keyword>
<feature type="binding site" evidence="28">
    <location>
        <position position="282"/>
    </location>
    <ligand>
        <name>2-oxoglutarate</name>
        <dbReference type="ChEBI" id="CHEBI:16810"/>
    </ligand>
</feature>
<feature type="binding site" evidence="28">
    <location>
        <position position="199"/>
    </location>
    <ligand>
        <name>2-oxoglutarate</name>
        <dbReference type="ChEBI" id="CHEBI:16810"/>
    </ligand>
</feature>
<evidence type="ECO:0000313" key="32">
    <source>
        <dbReference type="Proteomes" id="UP000472265"/>
    </source>
</evidence>
<evidence type="ECO:0000259" key="30">
    <source>
        <dbReference type="PROSITE" id="PS51471"/>
    </source>
</evidence>
<dbReference type="InterPro" id="IPR005123">
    <property type="entry name" value="Oxoglu/Fe-dep_dioxygenase_dom"/>
</dbReference>
<comment type="catalytic activity">
    <reaction evidence="14">
        <text>an N(3)-methyl-2'-deoxycytidine in single-stranded DNA + 2-oxoglutarate + O2 = a 2'-deoxycytidine in single-stranded DNA + formaldehyde + succinate + CO2 + H(+)</text>
        <dbReference type="Rhea" id="RHEA:70435"/>
        <dbReference type="Rhea" id="RHEA-COMP:12846"/>
        <dbReference type="Rhea" id="RHEA-COMP:17894"/>
        <dbReference type="ChEBI" id="CHEBI:15378"/>
        <dbReference type="ChEBI" id="CHEBI:15379"/>
        <dbReference type="ChEBI" id="CHEBI:16526"/>
        <dbReference type="ChEBI" id="CHEBI:16810"/>
        <dbReference type="ChEBI" id="CHEBI:16842"/>
        <dbReference type="ChEBI" id="CHEBI:30031"/>
        <dbReference type="ChEBI" id="CHEBI:85452"/>
        <dbReference type="ChEBI" id="CHEBI:139075"/>
    </reaction>
    <physiologicalReaction direction="left-to-right" evidence="14">
        <dbReference type="Rhea" id="RHEA:70436"/>
    </physiologicalReaction>
</comment>
<dbReference type="InterPro" id="IPR027450">
    <property type="entry name" value="AlkB-like"/>
</dbReference>
<comment type="catalytic activity">
    <reaction evidence="21">
        <text>an N(1)-methyl-2'-deoxyadenosine in double-stranded DNA + 2-oxoglutarate + O2 = a 2'-deoxyadenosine in double-stranded DNA + formaldehyde + succinate + CO2 + H(+)</text>
        <dbReference type="Rhea" id="RHEA:70443"/>
        <dbReference type="Rhea" id="RHEA-COMP:14236"/>
        <dbReference type="Rhea" id="RHEA-COMP:17897"/>
        <dbReference type="ChEBI" id="CHEBI:15378"/>
        <dbReference type="ChEBI" id="CHEBI:15379"/>
        <dbReference type="ChEBI" id="CHEBI:16526"/>
        <dbReference type="ChEBI" id="CHEBI:16810"/>
        <dbReference type="ChEBI" id="CHEBI:16842"/>
        <dbReference type="ChEBI" id="CHEBI:30031"/>
        <dbReference type="ChEBI" id="CHEBI:90615"/>
        <dbReference type="ChEBI" id="CHEBI:139096"/>
    </reaction>
    <physiologicalReaction direction="left-to-right" evidence="21">
        <dbReference type="Rhea" id="RHEA:70444"/>
    </physiologicalReaction>
</comment>
<keyword evidence="7" id="KW-0460">Magnesium</keyword>
<comment type="catalytic activity">
    <reaction evidence="16">
        <text>an N(3)-methyl-2'-deoxycytidine in double-stranded DNA + 2-oxoglutarate + O2 = a 2'-deoxycytidine in double-stranded DNA + formaldehyde + succinate + CO2 + H(+)</text>
        <dbReference type="Rhea" id="RHEA:70439"/>
        <dbReference type="Rhea" id="RHEA-COMP:14237"/>
        <dbReference type="Rhea" id="RHEA-COMP:17070"/>
        <dbReference type="ChEBI" id="CHEBI:15378"/>
        <dbReference type="ChEBI" id="CHEBI:15379"/>
        <dbReference type="ChEBI" id="CHEBI:16526"/>
        <dbReference type="ChEBI" id="CHEBI:16810"/>
        <dbReference type="ChEBI" id="CHEBI:16842"/>
        <dbReference type="ChEBI" id="CHEBI:30031"/>
        <dbReference type="ChEBI" id="CHEBI:85452"/>
        <dbReference type="ChEBI" id="CHEBI:139075"/>
    </reaction>
    <physiologicalReaction direction="left-to-right" evidence="16">
        <dbReference type="Rhea" id="RHEA:70440"/>
    </physiologicalReaction>
</comment>
<evidence type="ECO:0000256" key="14">
    <source>
        <dbReference type="ARBA" id="ARBA00051165"/>
    </source>
</evidence>
<evidence type="ECO:0000256" key="20">
    <source>
        <dbReference type="ARBA" id="ARBA00052627"/>
    </source>
</evidence>
<keyword evidence="9" id="KW-0560">Oxidoreductase</keyword>
<evidence type="ECO:0000256" key="18">
    <source>
        <dbReference type="ARBA" id="ARBA00051755"/>
    </source>
</evidence>
<gene>
    <name evidence="31" type="primary">ALKBH2</name>
    <name evidence="31" type="synonym">alkbh2</name>
</gene>
<evidence type="ECO:0000313" key="31">
    <source>
        <dbReference type="Ensembl" id="ENSSAUP00010048097.1"/>
    </source>
</evidence>
<evidence type="ECO:0000256" key="6">
    <source>
        <dbReference type="ARBA" id="ARBA00022763"/>
    </source>
</evidence>
<protein>
    <recommendedName>
        <fullName evidence="25">DNA oxidative demethylase ALKBH2</fullName>
        <ecNumber evidence="24">1.14.11.33</ecNumber>
    </recommendedName>
    <alternativeName>
        <fullName evidence="26">Alkylated DNA repair protein alkB homolog 2</fullName>
    </alternativeName>
    <alternativeName>
        <fullName evidence="27">Alpha-ketoglutarate-dependent dioxygenase alkB homolog 2</fullName>
    </alternativeName>
</protein>
<dbReference type="GO" id="GO:0008198">
    <property type="term" value="F:ferrous iron binding"/>
    <property type="evidence" value="ECO:0007669"/>
    <property type="project" value="TreeGrafter"/>
</dbReference>
<evidence type="ECO:0000256" key="9">
    <source>
        <dbReference type="ARBA" id="ARBA00023002"/>
    </source>
</evidence>
<comment type="similarity">
    <text evidence="4">Belongs to the alkB family.</text>
</comment>
<reference evidence="31" key="2">
    <citation type="submission" date="2025-08" db="UniProtKB">
        <authorList>
            <consortium name="Ensembl"/>
        </authorList>
    </citation>
    <scope>IDENTIFICATION</scope>
</reference>
<evidence type="ECO:0000256" key="19">
    <source>
        <dbReference type="ARBA" id="ARBA00052597"/>
    </source>
</evidence>
<dbReference type="Ensembl" id="ENSSAUT00010050586.1">
    <property type="protein sequence ID" value="ENSSAUP00010048097.1"/>
    <property type="gene ID" value="ENSSAUG00010020032.1"/>
</dbReference>
<dbReference type="InterPro" id="IPR032852">
    <property type="entry name" value="ALKBH2"/>
</dbReference>
<evidence type="ECO:0000256" key="27">
    <source>
        <dbReference type="ARBA" id="ARBA00081727"/>
    </source>
</evidence>
<reference evidence="31" key="1">
    <citation type="submission" date="2021-04" db="EMBL/GenBank/DDBJ databases">
        <authorList>
            <consortium name="Wellcome Sanger Institute Data Sharing"/>
        </authorList>
    </citation>
    <scope>NUCLEOTIDE SEQUENCE [LARGE SCALE GENOMIC DNA]</scope>
</reference>
<evidence type="ECO:0000256" key="17">
    <source>
        <dbReference type="ARBA" id="ARBA00051434"/>
    </source>
</evidence>
<dbReference type="InParanoid" id="A0A671XAI8"/>
<comment type="catalytic activity">
    <reaction evidence="13">
        <text>an N(1)-methyl-2'-deoxyadenosine in single-stranded DNA + 2-oxoglutarate + O2 = a 2'-deoxyadenosine in single-stranded DNA + formaldehyde + succinate + CO2 + H(+)</text>
        <dbReference type="Rhea" id="RHEA:70447"/>
        <dbReference type="Rhea" id="RHEA-COMP:17895"/>
        <dbReference type="Rhea" id="RHEA-COMP:17896"/>
        <dbReference type="ChEBI" id="CHEBI:15378"/>
        <dbReference type="ChEBI" id="CHEBI:15379"/>
        <dbReference type="ChEBI" id="CHEBI:16526"/>
        <dbReference type="ChEBI" id="CHEBI:16810"/>
        <dbReference type="ChEBI" id="CHEBI:16842"/>
        <dbReference type="ChEBI" id="CHEBI:30031"/>
        <dbReference type="ChEBI" id="CHEBI:90615"/>
        <dbReference type="ChEBI" id="CHEBI:139096"/>
    </reaction>
    <physiologicalReaction direction="left-to-right" evidence="13">
        <dbReference type="Rhea" id="RHEA:70448"/>
    </physiologicalReaction>
</comment>
<comment type="subcellular location">
    <subcellularLocation>
        <location evidence="2">Nucleus</location>
        <location evidence="2">Nucleolus</location>
    </subcellularLocation>
    <subcellularLocation>
        <location evidence="3">Nucleus</location>
        <location evidence="3">Nucleoplasm</location>
    </subcellularLocation>
</comment>
<dbReference type="Pfam" id="PF13532">
    <property type="entry name" value="2OG-FeII_Oxy_2"/>
    <property type="match status" value="1"/>
</dbReference>
<dbReference type="GeneTree" id="ENSGT00940000159009"/>
<comment type="catalytic activity">
    <reaction evidence="15">
        <text>a 1,N(6)-etheno-2'-deoxyadenosine in single-stranded DNA + 2-oxoglutarate + O2 + H2O = a 2'-deoxyadenosine in single-stranded DNA + glyoxal + succinate + CO2</text>
        <dbReference type="Rhea" id="RHEA:70459"/>
        <dbReference type="Rhea" id="RHEA-COMP:17896"/>
        <dbReference type="Rhea" id="RHEA-COMP:17904"/>
        <dbReference type="ChEBI" id="CHEBI:15377"/>
        <dbReference type="ChEBI" id="CHEBI:15379"/>
        <dbReference type="ChEBI" id="CHEBI:16526"/>
        <dbReference type="ChEBI" id="CHEBI:16810"/>
        <dbReference type="ChEBI" id="CHEBI:30031"/>
        <dbReference type="ChEBI" id="CHEBI:34779"/>
        <dbReference type="ChEBI" id="CHEBI:90615"/>
        <dbReference type="ChEBI" id="CHEBI:189583"/>
    </reaction>
    <physiologicalReaction direction="left-to-right" evidence="15">
        <dbReference type="Rhea" id="RHEA:70460"/>
    </physiologicalReaction>
</comment>
<reference evidence="31" key="3">
    <citation type="submission" date="2025-09" db="UniProtKB">
        <authorList>
            <consortium name="Ensembl"/>
        </authorList>
    </citation>
    <scope>IDENTIFICATION</scope>
</reference>
<evidence type="ECO:0000256" key="4">
    <source>
        <dbReference type="ARBA" id="ARBA00007879"/>
    </source>
</evidence>
<dbReference type="PANTHER" id="PTHR31573">
    <property type="entry name" value="ALPHA-KETOGLUTARATE-DEPENDENT DIOXYGENASE ALKB HOMOLOG 2"/>
    <property type="match status" value="1"/>
</dbReference>
<keyword evidence="5" id="KW-0479">Metal-binding</keyword>
<evidence type="ECO:0000256" key="21">
    <source>
        <dbReference type="ARBA" id="ARBA00052800"/>
    </source>
</evidence>
<feature type="binding site" evidence="28">
    <location>
        <position position="264"/>
    </location>
    <ligand>
        <name>2-oxoglutarate</name>
        <dbReference type="ChEBI" id="CHEBI:16810"/>
    </ligand>
</feature>
<dbReference type="GO" id="GO:0035516">
    <property type="term" value="F:broad specificity oxidative DNA demethylase activity"/>
    <property type="evidence" value="ECO:0007669"/>
    <property type="project" value="UniProtKB-EC"/>
</dbReference>
<feature type="domain" description="Fe2OG dioxygenase" evidence="30">
    <location>
        <begin position="180"/>
        <end position="285"/>
    </location>
</feature>
<comment type="cofactor">
    <cofactor evidence="1">
        <name>Fe(2+)</name>
        <dbReference type="ChEBI" id="CHEBI:29033"/>
    </cofactor>
</comment>
<evidence type="ECO:0000256" key="24">
    <source>
        <dbReference type="ARBA" id="ARBA00066725"/>
    </source>
</evidence>
<evidence type="ECO:0000256" key="28">
    <source>
        <dbReference type="PIRSR" id="PIRSR632852-1"/>
    </source>
</evidence>
<feature type="binding site" evidence="28">
    <location>
        <position position="189"/>
    </location>
    <ligand>
        <name>2-oxoglutarate</name>
        <dbReference type="ChEBI" id="CHEBI:16810"/>
    </ligand>
</feature>
<evidence type="ECO:0000256" key="22">
    <source>
        <dbReference type="ARBA" id="ARBA00053025"/>
    </source>
</evidence>
<dbReference type="GO" id="GO:0005730">
    <property type="term" value="C:nucleolus"/>
    <property type="evidence" value="ECO:0007669"/>
    <property type="project" value="UniProtKB-SubCell"/>
</dbReference>
<proteinExistence type="inferred from homology"/>
<dbReference type="SUPFAM" id="SSF51197">
    <property type="entry name" value="Clavaminate synthase-like"/>
    <property type="match status" value="1"/>
</dbReference>
<organism evidence="31 32">
    <name type="scientific">Sparus aurata</name>
    <name type="common">Gilthead sea bream</name>
    <dbReference type="NCBI Taxonomy" id="8175"/>
    <lineage>
        <taxon>Eukaryota</taxon>
        <taxon>Metazoa</taxon>
        <taxon>Chordata</taxon>
        <taxon>Craniata</taxon>
        <taxon>Vertebrata</taxon>
        <taxon>Euteleostomi</taxon>
        <taxon>Actinopterygii</taxon>
        <taxon>Neopterygii</taxon>
        <taxon>Teleostei</taxon>
        <taxon>Neoteleostei</taxon>
        <taxon>Acanthomorphata</taxon>
        <taxon>Eupercaria</taxon>
        <taxon>Spariformes</taxon>
        <taxon>Sparidae</taxon>
        <taxon>Sparus</taxon>
    </lineage>
</organism>
<feature type="binding site" evidence="28">
    <location>
        <begin position="150"/>
        <end position="152"/>
    </location>
    <ligand>
        <name>substrate</name>
    </ligand>
</feature>
<feature type="region of interest" description="Disordered" evidence="29">
    <location>
        <begin position="29"/>
        <end position="81"/>
    </location>
</feature>
<dbReference type="PROSITE" id="PS51471">
    <property type="entry name" value="FE2OG_OXY"/>
    <property type="match status" value="1"/>
</dbReference>
<dbReference type="OMA" id="TQHHWQH"/>
<feature type="binding site" evidence="28">
    <location>
        <position position="280"/>
    </location>
    <ligand>
        <name>2-oxoglutarate</name>
        <dbReference type="ChEBI" id="CHEBI:16810"/>
    </ligand>
</feature>
<evidence type="ECO:0000256" key="26">
    <source>
        <dbReference type="ARBA" id="ARBA00077989"/>
    </source>
</evidence>
<evidence type="ECO:0000256" key="5">
    <source>
        <dbReference type="ARBA" id="ARBA00022723"/>
    </source>
</evidence>
<evidence type="ECO:0000256" key="15">
    <source>
        <dbReference type="ARBA" id="ARBA00051189"/>
    </source>
</evidence>
<evidence type="ECO:0000256" key="16">
    <source>
        <dbReference type="ARBA" id="ARBA00051376"/>
    </source>
</evidence>
<keyword evidence="8" id="KW-0223">Dioxygenase</keyword>
<dbReference type="InterPro" id="IPR037151">
    <property type="entry name" value="AlkB-like_sf"/>
</dbReference>
<evidence type="ECO:0000256" key="8">
    <source>
        <dbReference type="ARBA" id="ARBA00022964"/>
    </source>
</evidence>
<dbReference type="PANTHER" id="PTHR31573:SF1">
    <property type="entry name" value="DNA OXIDATIVE DEMETHYLASE ALKBH2"/>
    <property type="match status" value="1"/>
</dbReference>
<comment type="catalytic activity">
    <reaction evidence="17">
        <text>a 3,N(4)-etheno-2'-deoxycytidine in double-stranded DNA + 2-oxoglutarate + O2 + H2O = a 2'-deoxycytidine in double-stranded DNA + glyoxal + succinate + CO2</text>
        <dbReference type="Rhea" id="RHEA:70467"/>
        <dbReference type="Rhea" id="RHEA-COMP:17070"/>
        <dbReference type="Rhea" id="RHEA-COMP:17905"/>
        <dbReference type="ChEBI" id="CHEBI:15377"/>
        <dbReference type="ChEBI" id="CHEBI:15379"/>
        <dbReference type="ChEBI" id="CHEBI:16526"/>
        <dbReference type="ChEBI" id="CHEBI:16810"/>
        <dbReference type="ChEBI" id="CHEBI:30031"/>
        <dbReference type="ChEBI" id="CHEBI:34779"/>
        <dbReference type="ChEBI" id="CHEBI:85452"/>
        <dbReference type="ChEBI" id="CHEBI:189585"/>
    </reaction>
    <physiologicalReaction direction="left-to-right" evidence="17">
        <dbReference type="Rhea" id="RHEA:70468"/>
    </physiologicalReaction>
</comment>
<evidence type="ECO:0000256" key="1">
    <source>
        <dbReference type="ARBA" id="ARBA00001954"/>
    </source>
</evidence>
<feature type="compositionally biased region" description="Basic and acidic residues" evidence="29">
    <location>
        <begin position="51"/>
        <end position="61"/>
    </location>
</feature>
<dbReference type="GO" id="GO:0005654">
    <property type="term" value="C:nucleoplasm"/>
    <property type="evidence" value="ECO:0007669"/>
    <property type="project" value="UniProtKB-SubCell"/>
</dbReference>
<dbReference type="FunFam" id="2.60.120.590:FF:000004">
    <property type="entry name" value="DNA oxidative demethylase ALKBH2"/>
    <property type="match status" value="1"/>
</dbReference>
<evidence type="ECO:0000256" key="29">
    <source>
        <dbReference type="SAM" id="MobiDB-lite"/>
    </source>
</evidence>
<evidence type="ECO:0000256" key="25">
    <source>
        <dbReference type="ARBA" id="ARBA00072134"/>
    </source>
</evidence>
<comment type="catalytic activity">
    <reaction evidence="18">
        <text>a 1,N(2)-etheno-2'-deoxyguanosine in double-stranded DNA + 2-oxoglutarate + O2 + H2O = a 2'-deoxyguanosine in double-stranded DNA + glyoxal + succinate + CO2</text>
        <dbReference type="Rhea" id="RHEA:70487"/>
        <dbReference type="Rhea" id="RHEA-COMP:17910"/>
        <dbReference type="Rhea" id="RHEA-COMP:17912"/>
        <dbReference type="ChEBI" id="CHEBI:15377"/>
        <dbReference type="ChEBI" id="CHEBI:15379"/>
        <dbReference type="ChEBI" id="CHEBI:16526"/>
        <dbReference type="ChEBI" id="CHEBI:16810"/>
        <dbReference type="ChEBI" id="CHEBI:30031"/>
        <dbReference type="ChEBI" id="CHEBI:34779"/>
        <dbReference type="ChEBI" id="CHEBI:85445"/>
        <dbReference type="ChEBI" id="CHEBI:189586"/>
    </reaction>
    <physiologicalReaction direction="left-to-right" evidence="18">
        <dbReference type="Rhea" id="RHEA:70488"/>
    </physiologicalReaction>
</comment>
<feature type="binding site" evidence="28">
    <location>
        <begin position="130"/>
        <end position="132"/>
    </location>
    <ligand>
        <name>substrate</name>
    </ligand>
</feature>
<evidence type="ECO:0000256" key="7">
    <source>
        <dbReference type="ARBA" id="ARBA00022842"/>
    </source>
</evidence>
<dbReference type="EC" id="1.14.11.33" evidence="24"/>
<dbReference type="GO" id="GO:0006307">
    <property type="term" value="P:DNA alkylation repair"/>
    <property type="evidence" value="ECO:0007669"/>
    <property type="project" value="UniProtKB-ARBA"/>
</dbReference>
<comment type="catalytic activity">
    <reaction evidence="19">
        <text>a 3,N(4)-etheno-2'-deoxycytidine in single-stranded DNA + 2-oxoglutarate + O2 + H2O = a 2'-deoxycytidine in single-stranded DNA + glyoxal + succinate + CO2</text>
        <dbReference type="Rhea" id="RHEA:70471"/>
        <dbReference type="Rhea" id="RHEA-COMP:12846"/>
        <dbReference type="Rhea" id="RHEA-COMP:17906"/>
        <dbReference type="ChEBI" id="CHEBI:15377"/>
        <dbReference type="ChEBI" id="CHEBI:15379"/>
        <dbReference type="ChEBI" id="CHEBI:16526"/>
        <dbReference type="ChEBI" id="CHEBI:16810"/>
        <dbReference type="ChEBI" id="CHEBI:30031"/>
        <dbReference type="ChEBI" id="CHEBI:34779"/>
        <dbReference type="ChEBI" id="CHEBI:85452"/>
        <dbReference type="ChEBI" id="CHEBI:189585"/>
    </reaction>
    <physiologicalReaction direction="left-to-right" evidence="19">
        <dbReference type="Rhea" id="RHEA:70472"/>
    </physiologicalReaction>
</comment>
<feature type="binding site" evidence="28">
    <location>
        <position position="187"/>
    </location>
    <ligand>
        <name>2-oxoglutarate</name>
        <dbReference type="ChEBI" id="CHEBI:16810"/>
    </ligand>
</feature>
<evidence type="ECO:0000256" key="11">
    <source>
        <dbReference type="ARBA" id="ARBA00023204"/>
    </source>
</evidence>
<dbReference type="FunCoup" id="A0A671XAI8">
    <property type="interactions" value="190"/>
</dbReference>
<feature type="compositionally biased region" description="Acidic residues" evidence="29">
    <location>
        <begin position="62"/>
        <end position="71"/>
    </location>
</feature>